<dbReference type="EMBL" id="AGNK02001193">
    <property type="status" value="NOT_ANNOTATED_CDS"/>
    <property type="molecule type" value="Genomic_DNA"/>
</dbReference>
<dbReference type="Proteomes" id="UP000004995">
    <property type="component" value="Unassembled WGS sequence"/>
</dbReference>
<dbReference type="InParanoid" id="K4A427"/>
<dbReference type="HOGENOM" id="CLU_3243085_0_0_1"/>
<sequence length="43" mass="4677">MSCPANKASKPPAWQLPEVGYFINRIHGRVVLILNVLNISAAS</sequence>
<protein>
    <submittedName>
        <fullName evidence="1">Uncharacterized protein</fullName>
    </submittedName>
</protein>
<reference evidence="2" key="1">
    <citation type="journal article" date="2012" name="Nat. Biotechnol.">
        <title>Reference genome sequence of the model plant Setaria.</title>
        <authorList>
            <person name="Bennetzen J.L."/>
            <person name="Schmutz J."/>
            <person name="Wang H."/>
            <person name="Percifield R."/>
            <person name="Hawkins J."/>
            <person name="Pontaroli A.C."/>
            <person name="Estep M."/>
            <person name="Feng L."/>
            <person name="Vaughn J.N."/>
            <person name="Grimwood J."/>
            <person name="Jenkins J."/>
            <person name="Barry K."/>
            <person name="Lindquist E."/>
            <person name="Hellsten U."/>
            <person name="Deshpande S."/>
            <person name="Wang X."/>
            <person name="Wu X."/>
            <person name="Mitros T."/>
            <person name="Triplett J."/>
            <person name="Yang X."/>
            <person name="Ye C.Y."/>
            <person name="Mauro-Herrera M."/>
            <person name="Wang L."/>
            <person name="Li P."/>
            <person name="Sharma M."/>
            <person name="Sharma R."/>
            <person name="Ronald P.C."/>
            <person name="Panaud O."/>
            <person name="Kellogg E.A."/>
            <person name="Brutnell T.P."/>
            <person name="Doust A.N."/>
            <person name="Tuskan G.A."/>
            <person name="Rokhsar D."/>
            <person name="Devos K.M."/>
        </authorList>
    </citation>
    <scope>NUCLEOTIDE SEQUENCE [LARGE SCALE GENOMIC DNA]</scope>
    <source>
        <strain evidence="2">cv. Yugu1</strain>
    </source>
</reference>
<dbReference type="EnsemblPlants" id="KQL25316">
    <property type="protein sequence ID" value="KQL25316"/>
    <property type="gene ID" value="SETIT_033631mg"/>
</dbReference>
<name>K4A427_SETIT</name>
<keyword evidence="2" id="KW-1185">Reference proteome</keyword>
<accession>K4A427</accession>
<reference evidence="1" key="2">
    <citation type="submission" date="2018-08" db="UniProtKB">
        <authorList>
            <consortium name="EnsemblPlants"/>
        </authorList>
    </citation>
    <scope>IDENTIFICATION</scope>
    <source>
        <strain evidence="1">Yugu1</strain>
    </source>
</reference>
<dbReference type="AlphaFoldDB" id="K4A427"/>
<evidence type="ECO:0000313" key="2">
    <source>
        <dbReference type="Proteomes" id="UP000004995"/>
    </source>
</evidence>
<dbReference type="Gramene" id="KQL25316">
    <property type="protein sequence ID" value="KQL25316"/>
    <property type="gene ID" value="SETIT_033631mg"/>
</dbReference>
<evidence type="ECO:0000313" key="1">
    <source>
        <dbReference type="EnsemblPlants" id="KQL25316"/>
    </source>
</evidence>
<proteinExistence type="predicted"/>
<organism evidence="1 2">
    <name type="scientific">Setaria italica</name>
    <name type="common">Foxtail millet</name>
    <name type="synonym">Panicum italicum</name>
    <dbReference type="NCBI Taxonomy" id="4555"/>
    <lineage>
        <taxon>Eukaryota</taxon>
        <taxon>Viridiplantae</taxon>
        <taxon>Streptophyta</taxon>
        <taxon>Embryophyta</taxon>
        <taxon>Tracheophyta</taxon>
        <taxon>Spermatophyta</taxon>
        <taxon>Magnoliopsida</taxon>
        <taxon>Liliopsida</taxon>
        <taxon>Poales</taxon>
        <taxon>Poaceae</taxon>
        <taxon>PACMAD clade</taxon>
        <taxon>Panicoideae</taxon>
        <taxon>Panicodae</taxon>
        <taxon>Paniceae</taxon>
        <taxon>Cenchrinae</taxon>
        <taxon>Setaria</taxon>
    </lineage>
</organism>